<keyword evidence="5" id="KW-0411">Iron-sulfur</keyword>
<dbReference type="Proteomes" id="UP001589692">
    <property type="component" value="Unassembled WGS sequence"/>
</dbReference>
<dbReference type="InterPro" id="IPR050377">
    <property type="entry name" value="Radical_SAM_PqqE_MftC-like"/>
</dbReference>
<evidence type="ECO:0000259" key="6">
    <source>
        <dbReference type="PROSITE" id="PS51918"/>
    </source>
</evidence>
<dbReference type="NCBIfam" id="TIGR04085">
    <property type="entry name" value="rSAM_more_4Fe4S"/>
    <property type="match status" value="1"/>
</dbReference>
<dbReference type="InterPro" id="IPR013785">
    <property type="entry name" value="Aldolase_TIM"/>
</dbReference>
<dbReference type="SFLD" id="SFLDS00029">
    <property type="entry name" value="Radical_SAM"/>
    <property type="match status" value="1"/>
</dbReference>
<feature type="domain" description="Radical SAM core" evidence="6">
    <location>
        <begin position="83"/>
        <end position="303"/>
    </location>
</feature>
<dbReference type="SFLD" id="SFLDG01067">
    <property type="entry name" value="SPASM/twitch_domain_containing"/>
    <property type="match status" value="1"/>
</dbReference>
<gene>
    <name evidence="7" type="ORF">ACFFP0_11960</name>
</gene>
<evidence type="ECO:0000256" key="5">
    <source>
        <dbReference type="ARBA" id="ARBA00023014"/>
    </source>
</evidence>
<evidence type="ECO:0000256" key="4">
    <source>
        <dbReference type="ARBA" id="ARBA00023004"/>
    </source>
</evidence>
<dbReference type="PROSITE" id="PS51918">
    <property type="entry name" value="RADICAL_SAM"/>
    <property type="match status" value="1"/>
</dbReference>
<accession>A0ABV6AHI4</accession>
<protein>
    <submittedName>
        <fullName evidence="7">Radical SAM protein</fullName>
    </submittedName>
</protein>
<keyword evidence="2" id="KW-0949">S-adenosyl-L-methionine</keyword>
<dbReference type="SUPFAM" id="SSF102114">
    <property type="entry name" value="Radical SAM enzymes"/>
    <property type="match status" value="1"/>
</dbReference>
<dbReference type="EMBL" id="JBHMAA010000014">
    <property type="protein sequence ID" value="MFB9949569.1"/>
    <property type="molecule type" value="Genomic_DNA"/>
</dbReference>
<organism evidence="7 8">
    <name type="scientific">Rhizobium puerariae</name>
    <dbReference type="NCBI Taxonomy" id="1585791"/>
    <lineage>
        <taxon>Bacteria</taxon>
        <taxon>Pseudomonadati</taxon>
        <taxon>Pseudomonadota</taxon>
        <taxon>Alphaproteobacteria</taxon>
        <taxon>Hyphomicrobiales</taxon>
        <taxon>Rhizobiaceae</taxon>
        <taxon>Rhizobium/Agrobacterium group</taxon>
        <taxon>Rhizobium</taxon>
    </lineage>
</organism>
<keyword evidence="4" id="KW-0408">Iron</keyword>
<dbReference type="RefSeq" id="WP_377260735.1">
    <property type="nucleotide sequence ID" value="NZ_JBHMAA010000014.1"/>
</dbReference>
<dbReference type="CDD" id="cd01335">
    <property type="entry name" value="Radical_SAM"/>
    <property type="match status" value="1"/>
</dbReference>
<evidence type="ECO:0000256" key="3">
    <source>
        <dbReference type="ARBA" id="ARBA00022723"/>
    </source>
</evidence>
<dbReference type="InterPro" id="IPR006638">
    <property type="entry name" value="Elp3/MiaA/NifB-like_rSAM"/>
</dbReference>
<comment type="caution">
    <text evidence="7">The sequence shown here is derived from an EMBL/GenBank/DDBJ whole genome shotgun (WGS) entry which is preliminary data.</text>
</comment>
<keyword evidence="8" id="KW-1185">Reference proteome</keyword>
<dbReference type="SFLD" id="SFLDG01386">
    <property type="entry name" value="main_SPASM_domain-containing"/>
    <property type="match status" value="1"/>
</dbReference>
<dbReference type="PANTHER" id="PTHR11228">
    <property type="entry name" value="RADICAL SAM DOMAIN PROTEIN"/>
    <property type="match status" value="1"/>
</dbReference>
<dbReference type="PANTHER" id="PTHR11228:SF7">
    <property type="entry name" value="PQQA PEPTIDE CYCLASE"/>
    <property type="match status" value="1"/>
</dbReference>
<reference evidence="7 8" key="1">
    <citation type="submission" date="2024-09" db="EMBL/GenBank/DDBJ databases">
        <authorList>
            <person name="Sun Q."/>
            <person name="Mori K."/>
        </authorList>
    </citation>
    <scope>NUCLEOTIDE SEQUENCE [LARGE SCALE GENOMIC DNA]</scope>
    <source>
        <strain evidence="7 8">TBRC 4938</strain>
    </source>
</reference>
<evidence type="ECO:0000256" key="1">
    <source>
        <dbReference type="ARBA" id="ARBA00001966"/>
    </source>
</evidence>
<proteinExistence type="predicted"/>
<dbReference type="Pfam" id="PF04055">
    <property type="entry name" value="Radical_SAM"/>
    <property type="match status" value="1"/>
</dbReference>
<evidence type="ECO:0000256" key="2">
    <source>
        <dbReference type="ARBA" id="ARBA00022691"/>
    </source>
</evidence>
<name>A0ABV6AHI4_9HYPH</name>
<comment type="cofactor">
    <cofactor evidence="1">
        <name>[4Fe-4S] cluster</name>
        <dbReference type="ChEBI" id="CHEBI:49883"/>
    </cofactor>
</comment>
<dbReference type="SMART" id="SM00729">
    <property type="entry name" value="Elp3"/>
    <property type="match status" value="1"/>
</dbReference>
<dbReference type="InterPro" id="IPR007197">
    <property type="entry name" value="rSAM"/>
</dbReference>
<evidence type="ECO:0000313" key="7">
    <source>
        <dbReference type="EMBL" id="MFB9949569.1"/>
    </source>
</evidence>
<evidence type="ECO:0000313" key="8">
    <source>
        <dbReference type="Proteomes" id="UP001589692"/>
    </source>
</evidence>
<dbReference type="Gene3D" id="3.20.20.70">
    <property type="entry name" value="Aldolase class I"/>
    <property type="match status" value="1"/>
</dbReference>
<dbReference type="InterPro" id="IPR058240">
    <property type="entry name" value="rSAM_sf"/>
</dbReference>
<keyword evidence="3" id="KW-0479">Metal-binding</keyword>
<sequence>MRYILRNEFFGGLAYDRHEKDYIHLDHLAVRLLKKPSVELTPHEYDRFETNSDEVELIVEELRSRGIQDNVRYLDNKPGTKILSAPTRVFLEITYQCPEKCAHCYTESGPKRSDEMQLEHKLAIVDQMAEIGCYRLSIAGGEPLVDPDFFPVVERALNKDIDVSFSTSGIPVTDRVAKKLSELDVRTVNISLDGWDDTSYDIVRGSGRFKYMLRGVERLRRHYHGKLAAKCTLMTTNIRNLDKIIELSEALGFDVVKFNCVREAGRAVGENSLIPTQDEYIASMKYLADFYNSKKSKIKMVLPVNPYQKFEGEAPDVIGELGFGCYAGKESFCITATGSIQPCTSFGEFMFVDGNVRDTPLSTAWLDGTSMRMFRGLNGSTACQSCKSYAGCRGGCYLRSFTATGDMNATDPYCYEYRNLEPAV</sequence>
<dbReference type="Pfam" id="PF13186">
    <property type="entry name" value="SPASM"/>
    <property type="match status" value="1"/>
</dbReference>
<dbReference type="InterPro" id="IPR023885">
    <property type="entry name" value="4Fe4S-binding_SPASM_dom"/>
</dbReference>